<sequence>MTSGRTSVLSGLTALLVAVAPAVAAANPPALPLLPDGPVPELSWTQCGTTSDAVAAGVQCATAALPMDYDQPQGTQVHIAVARVPATDPTQRIGSLFFNFGGPGAPAVAYLQSTGAGIFSALNARFDIIAFDPRGAGQSEPSIDCRVDATTEGLVPRPAPTPFDLDAGALVARAQRYVDSCLGNNGEILQHVSTANVARDMDALRAAVGDQRLSYLGFSYGTFLGATYAALFPDRYRALVLDAPVDPQQWIHDPVSLSATQLVAFERALDRFLAACAADQTACSGFGDGDPSTAYDALLASTAATPIPAPRYTENPAPVTVDDIRDATLQLLYAKRFWGLLGAALAQAESGDGSLIRLIMDRVVAPRDDPRQDRFFAIAGSEQQWPRDVDAYLERGAREWADHPHFWSHFAYAEIPFALWPIRDEDAYGGPFTVAPSSVTPLVIATTYDPATPYSLAAGMVRALGNARLLTMEGDGHAAYGRNSACIDRLTESYLIAGTLPAAGTVCRQEVPFVAPAPAPSGTGRVTVPDAVGTGVLGRP</sequence>
<proteinExistence type="inferred from homology"/>
<dbReference type="Proteomes" id="UP000198403">
    <property type="component" value="Unassembled WGS sequence"/>
</dbReference>
<dbReference type="AlphaFoldDB" id="A0A238X811"/>
<dbReference type="PANTHER" id="PTHR43248">
    <property type="entry name" value="2-SUCCINYL-6-HYDROXY-2,4-CYCLOHEXADIENE-1-CARBOXYLATE SYNTHASE"/>
    <property type="match status" value="1"/>
</dbReference>
<accession>A0A238X811</accession>
<reference evidence="6 7" key="1">
    <citation type="submission" date="2017-06" db="EMBL/GenBank/DDBJ databases">
        <authorList>
            <person name="Kim H.J."/>
            <person name="Triplett B.A."/>
        </authorList>
    </citation>
    <scope>NUCLEOTIDE SEQUENCE [LARGE SCALE GENOMIC DNA]</scope>
    <source>
        <strain evidence="6 7">DSM 44272</strain>
    </source>
</reference>
<evidence type="ECO:0000256" key="2">
    <source>
        <dbReference type="ARBA" id="ARBA00022729"/>
    </source>
</evidence>
<evidence type="ECO:0000313" key="6">
    <source>
        <dbReference type="EMBL" id="SNR54850.1"/>
    </source>
</evidence>
<evidence type="ECO:0000259" key="5">
    <source>
        <dbReference type="Pfam" id="PF00561"/>
    </source>
</evidence>
<feature type="signal peptide" evidence="4">
    <location>
        <begin position="1"/>
        <end position="24"/>
    </location>
</feature>
<evidence type="ECO:0000313" key="7">
    <source>
        <dbReference type="Proteomes" id="UP000198403"/>
    </source>
</evidence>
<feature type="domain" description="AB hydrolase-1" evidence="5">
    <location>
        <begin position="104"/>
        <end position="479"/>
    </location>
</feature>
<organism evidence="6 7">
    <name type="scientific">Blastococcus mobilis</name>
    <dbReference type="NCBI Taxonomy" id="1938746"/>
    <lineage>
        <taxon>Bacteria</taxon>
        <taxon>Bacillati</taxon>
        <taxon>Actinomycetota</taxon>
        <taxon>Actinomycetes</taxon>
        <taxon>Geodermatophilales</taxon>
        <taxon>Geodermatophilaceae</taxon>
        <taxon>Blastococcus</taxon>
    </lineage>
</organism>
<keyword evidence="2 4" id="KW-0732">Signal</keyword>
<dbReference type="OrthoDB" id="4006962at2"/>
<gene>
    <name evidence="6" type="ORF">SAMN06272737_11224</name>
</gene>
<evidence type="ECO:0000256" key="4">
    <source>
        <dbReference type="SAM" id="SignalP"/>
    </source>
</evidence>
<dbReference type="Pfam" id="PF00561">
    <property type="entry name" value="Abhydrolase_1"/>
    <property type="match status" value="1"/>
</dbReference>
<dbReference type="InterPro" id="IPR029058">
    <property type="entry name" value="AB_hydrolase_fold"/>
</dbReference>
<dbReference type="InterPro" id="IPR000073">
    <property type="entry name" value="AB_hydrolase_1"/>
</dbReference>
<dbReference type="InterPro" id="IPR051601">
    <property type="entry name" value="Serine_prot/Carboxylest_S33"/>
</dbReference>
<dbReference type="PANTHER" id="PTHR43248:SF29">
    <property type="entry name" value="TRIPEPTIDYL AMINOPEPTIDASE"/>
    <property type="match status" value="1"/>
</dbReference>
<evidence type="ECO:0000256" key="1">
    <source>
        <dbReference type="ARBA" id="ARBA00010088"/>
    </source>
</evidence>
<comment type="similarity">
    <text evidence="1">Belongs to the peptidase S33 family.</text>
</comment>
<keyword evidence="3" id="KW-0378">Hydrolase</keyword>
<dbReference type="Gene3D" id="3.40.50.1820">
    <property type="entry name" value="alpha/beta hydrolase"/>
    <property type="match status" value="1"/>
</dbReference>
<protein>
    <submittedName>
        <fullName evidence="6">TAP-like protein</fullName>
    </submittedName>
</protein>
<evidence type="ECO:0000256" key="3">
    <source>
        <dbReference type="ARBA" id="ARBA00022801"/>
    </source>
</evidence>
<feature type="chain" id="PRO_5039625285" evidence="4">
    <location>
        <begin position="25"/>
        <end position="540"/>
    </location>
</feature>
<dbReference type="SUPFAM" id="SSF53474">
    <property type="entry name" value="alpha/beta-Hydrolases"/>
    <property type="match status" value="1"/>
</dbReference>
<dbReference type="RefSeq" id="WP_089336838.1">
    <property type="nucleotide sequence ID" value="NZ_FZNO01000012.1"/>
</dbReference>
<dbReference type="EMBL" id="FZNO01000012">
    <property type="protein sequence ID" value="SNR54850.1"/>
    <property type="molecule type" value="Genomic_DNA"/>
</dbReference>
<name>A0A238X811_9ACTN</name>
<keyword evidence="7" id="KW-1185">Reference proteome</keyword>
<dbReference type="GO" id="GO:0016787">
    <property type="term" value="F:hydrolase activity"/>
    <property type="evidence" value="ECO:0007669"/>
    <property type="project" value="UniProtKB-KW"/>
</dbReference>